<evidence type="ECO:0000256" key="1">
    <source>
        <dbReference type="SAM" id="MobiDB-lite"/>
    </source>
</evidence>
<keyword evidence="3" id="KW-1185">Reference proteome</keyword>
<feature type="compositionally biased region" description="Polar residues" evidence="1">
    <location>
        <begin position="164"/>
        <end position="180"/>
    </location>
</feature>
<feature type="region of interest" description="Disordered" evidence="1">
    <location>
        <begin position="111"/>
        <end position="424"/>
    </location>
</feature>
<proteinExistence type="predicted"/>
<comment type="caution">
    <text evidence="2">The sequence shown here is derived from an EMBL/GenBank/DDBJ whole genome shotgun (WGS) entry which is preliminary data.</text>
</comment>
<sequence>MFQVSLHRPVKYRNATGSLVVTPEAMTFSADEQEHETVPSIVEEWDWNQLEKATANKAGSKTDRLRITLKQDNNNNNNRNNSNTVIFSFPSRQELERVKVLVKQRIKEAAAATVGKQNGDNMMNDNSQSERWEDSMNASERWPEPVELQKIEEVVEEEEEASPQIPTKATQNPVFNSSGNKPEESADARTKKRQSASSLSNLRHGTDLKQRDRQEDQRRDNDSNTATSGSTGSPPPSRKQPPHKNVESDSDDFSAEETRQTQRSTRRPSSQRKRSSYKGVDSDDDDFSADTRQTHESKRVSSSRKQRNSYSRVDTDDDDFSADTRQTQRSTRRPSSQRKRSSYAYKGVDSCDNDDFSADTWQTQQSKRATSSTWQRNAKKCTSGDSDDDDDFSAETRQSNQSMPRPKPKTAHAYEGDDDSQFSNDTLSMASIKSQNKTIGMNISARGDARREWLPKPIQEQEGEEEQVAEKTRFSNHARTIPAPLFHNDETFNSNNLQKSSRMYAPQAGNQSIGTLLSPRHDEEVAFSEPNDHAAANTMEDKPQNSLHDRWNNLSLHKQRQPWGVCCCCCCITIIVIIQIVARVVLVDDYDHDGLRYFQRDYNGIVVRMQSFRSFSSDHAMSLCEQGTQTPTRTQYYEPNGMIGFGEPRAEVNCNSRKLEIEDGRKLDLPACYLLQENEAGLFDCLDEDVANNGQAFLRQVRYSEQGCSAVRTSNWFPIGPYPTEVCWTDSYEEMVPSGGSFKASCAEVPGKLVVHRWLESNSCNGRPDLTSELSLDEGTCEPQTYWRGNEVRYVESKCPNRIVVEN</sequence>
<feature type="compositionally biased region" description="Basic and acidic residues" evidence="1">
    <location>
        <begin position="141"/>
        <end position="153"/>
    </location>
</feature>
<accession>A0A9N8EKG2</accession>
<reference evidence="2" key="1">
    <citation type="submission" date="2020-06" db="EMBL/GenBank/DDBJ databases">
        <authorList>
            <consortium name="Plant Systems Biology data submission"/>
        </authorList>
    </citation>
    <scope>NUCLEOTIDE SEQUENCE</scope>
    <source>
        <strain evidence="2">D6</strain>
    </source>
</reference>
<gene>
    <name evidence="2" type="ORF">SEMRO_1074_G238360.1</name>
</gene>
<protein>
    <submittedName>
        <fullName evidence="2">Uncharacterized protein</fullName>
    </submittedName>
</protein>
<organism evidence="2 3">
    <name type="scientific">Seminavis robusta</name>
    <dbReference type="NCBI Taxonomy" id="568900"/>
    <lineage>
        <taxon>Eukaryota</taxon>
        <taxon>Sar</taxon>
        <taxon>Stramenopiles</taxon>
        <taxon>Ochrophyta</taxon>
        <taxon>Bacillariophyta</taxon>
        <taxon>Bacillariophyceae</taxon>
        <taxon>Bacillariophycidae</taxon>
        <taxon>Naviculales</taxon>
        <taxon>Naviculaceae</taxon>
        <taxon>Seminavis</taxon>
    </lineage>
</organism>
<dbReference type="AlphaFoldDB" id="A0A9N8EKG2"/>
<feature type="compositionally biased region" description="Polar residues" evidence="1">
    <location>
        <begin position="115"/>
        <end position="127"/>
    </location>
</feature>
<feature type="compositionally biased region" description="Basic residues" evidence="1">
    <location>
        <begin position="330"/>
        <end position="341"/>
    </location>
</feature>
<feature type="compositionally biased region" description="Polar residues" evidence="1">
    <location>
        <begin position="359"/>
        <end position="376"/>
    </location>
</feature>
<feature type="compositionally biased region" description="Basic residues" evidence="1">
    <location>
        <begin position="264"/>
        <end position="276"/>
    </location>
</feature>
<evidence type="ECO:0000313" key="2">
    <source>
        <dbReference type="EMBL" id="CAB9520115.1"/>
    </source>
</evidence>
<name>A0A9N8EKG2_9STRA</name>
<evidence type="ECO:0000313" key="3">
    <source>
        <dbReference type="Proteomes" id="UP001153069"/>
    </source>
</evidence>
<dbReference type="Proteomes" id="UP001153069">
    <property type="component" value="Unassembled WGS sequence"/>
</dbReference>
<feature type="compositionally biased region" description="Basic and acidic residues" evidence="1">
    <location>
        <begin position="204"/>
        <end position="222"/>
    </location>
</feature>
<dbReference type="EMBL" id="CAICTM010001072">
    <property type="protein sequence ID" value="CAB9520115.1"/>
    <property type="molecule type" value="Genomic_DNA"/>
</dbReference>